<organism evidence="2 4">
    <name type="scientific">Natrialba magadii (strain ATCC 43099 / DSM 3394 / CCM 3739 / CIP 104546 / IAM 13178 / JCM 8861 / NBRC 102185 / NCIMB 2190 / MS3)</name>
    <name type="common">Natronobacterium magadii</name>
    <dbReference type="NCBI Taxonomy" id="547559"/>
    <lineage>
        <taxon>Archaea</taxon>
        <taxon>Methanobacteriati</taxon>
        <taxon>Methanobacteriota</taxon>
        <taxon>Stenosarchaea group</taxon>
        <taxon>Halobacteria</taxon>
        <taxon>Halobacteriales</taxon>
        <taxon>Natrialbaceae</taxon>
        <taxon>Natrialba</taxon>
    </lineage>
</organism>
<feature type="transmembrane region" description="Helical" evidence="1">
    <location>
        <begin position="66"/>
        <end position="85"/>
    </location>
</feature>
<proteinExistence type="predicted"/>
<feature type="transmembrane region" description="Helical" evidence="1">
    <location>
        <begin position="97"/>
        <end position="121"/>
    </location>
</feature>
<dbReference type="Proteomes" id="UP000011543">
    <property type="component" value="Unassembled WGS sequence"/>
</dbReference>
<gene>
    <name evidence="2" type="ordered locus">Nmag_1951</name>
    <name evidence="3" type="ORF">C500_10643</name>
</gene>
<dbReference type="Proteomes" id="UP000001879">
    <property type="component" value="Chromosome"/>
</dbReference>
<dbReference type="GeneID" id="8824792"/>
<dbReference type="RefSeq" id="WP_004267501.1">
    <property type="nucleotide sequence ID" value="NC_013922.1"/>
</dbReference>
<name>D3SVB4_NATMM</name>
<dbReference type="eggNOG" id="arCOG13459">
    <property type="taxonomic scope" value="Archaea"/>
</dbReference>
<evidence type="ECO:0000313" key="3">
    <source>
        <dbReference type="EMBL" id="ELY29516.1"/>
    </source>
</evidence>
<dbReference type="KEGG" id="nmg:Nmag_1951"/>
<keyword evidence="1" id="KW-0472">Membrane</keyword>
<dbReference type="EMBL" id="AOHS01000036">
    <property type="protein sequence ID" value="ELY29516.1"/>
    <property type="molecule type" value="Genomic_DNA"/>
</dbReference>
<reference evidence="4" key="1">
    <citation type="submission" date="2010-02" db="EMBL/GenBank/DDBJ databases">
        <title>Complete sequence of chromosome of Natrialba magadii ATCC 43099.</title>
        <authorList>
            <consortium name="US DOE Joint Genome Institute"/>
            <person name="Lucas S."/>
            <person name="Copeland A."/>
            <person name="Lapidus A."/>
            <person name="Cheng J.-F."/>
            <person name="Bruce D."/>
            <person name="Goodwin L."/>
            <person name="Pitluck S."/>
            <person name="Davenport K."/>
            <person name="Saunders E."/>
            <person name="Detter J.C."/>
            <person name="Han C."/>
            <person name="Tapia R."/>
            <person name="Land M."/>
            <person name="Hauser L."/>
            <person name="Kyrpides N."/>
            <person name="Mikhailova N."/>
            <person name="De Castro R.E."/>
            <person name="Maupin-Furlow J.A."/>
            <person name="Woyke T."/>
        </authorList>
    </citation>
    <scope>NUCLEOTIDE SEQUENCE [LARGE SCALE GENOMIC DNA]</scope>
    <source>
        <strain evidence="4">ATCC 43099 / DSM 3394 / CCM 3739 / CIP 104546 / IAM 13178 / JCM 8861 / NBRC 102185 / NCIMB 2190 / MS3</strain>
    </source>
</reference>
<dbReference type="PaxDb" id="547559-Nmag_1951"/>
<evidence type="ECO:0000313" key="5">
    <source>
        <dbReference type="Proteomes" id="UP000011543"/>
    </source>
</evidence>
<reference evidence="2 4" key="2">
    <citation type="journal article" date="2012" name="BMC Genomics">
        <title>A comparative genomics perspective on the genetic content of the alkaliphilic haloarchaeon Natrialba magadii ATCC 43099T.</title>
        <authorList>
            <person name="Siddaramappa S."/>
            <person name="Challacombe J.F."/>
            <person name="Decastro R.E."/>
            <person name="Pfeiffer F."/>
            <person name="Sastre D.E."/>
            <person name="Gimenez M.I."/>
            <person name="Paggi R.A."/>
            <person name="Detter J.C."/>
            <person name="Davenport K.W."/>
            <person name="Goodwin L.A."/>
            <person name="Kyrpides N."/>
            <person name="Tapia R."/>
            <person name="Pitluck S."/>
            <person name="Lucas S."/>
            <person name="Woyke T."/>
            <person name="Maupin-Furlow J.A."/>
        </authorList>
    </citation>
    <scope>NUCLEOTIDE SEQUENCE [LARGE SCALE GENOMIC DNA]</scope>
    <source>
        <strain evidence="2">ATCC 43099</strain>
        <strain evidence="4">ATCC 43099 / DSM 3394 / CCM 3739 / CIP 104546 / IAM 13178 / JCM 8861 / NBRC 102185 / NCIMB 2190 / MS3</strain>
    </source>
</reference>
<feature type="transmembrane region" description="Helical" evidence="1">
    <location>
        <begin position="38"/>
        <end position="54"/>
    </location>
</feature>
<dbReference type="PATRIC" id="fig|547559.17.peg.2104"/>
<feature type="transmembrane region" description="Helical" evidence="1">
    <location>
        <begin position="16"/>
        <end position="33"/>
    </location>
</feature>
<dbReference type="AlphaFoldDB" id="D3SVB4"/>
<evidence type="ECO:0000313" key="4">
    <source>
        <dbReference type="Proteomes" id="UP000001879"/>
    </source>
</evidence>
<keyword evidence="4" id="KW-1185">Reference proteome</keyword>
<dbReference type="STRING" id="547559.Nmag_1951"/>
<reference evidence="3 5" key="3">
    <citation type="journal article" date="2014" name="PLoS Genet.">
        <title>Phylogenetically driven sequencing of extremely halophilic archaea reveals strategies for static and dynamic osmo-response.</title>
        <authorList>
            <person name="Becker E.A."/>
            <person name="Seitzer P.M."/>
            <person name="Tritt A."/>
            <person name="Larsen D."/>
            <person name="Krusor M."/>
            <person name="Yao A.I."/>
            <person name="Wu D."/>
            <person name="Madern D."/>
            <person name="Eisen J.A."/>
            <person name="Darling A.E."/>
            <person name="Facciotti M.T."/>
        </authorList>
    </citation>
    <scope>NUCLEOTIDE SEQUENCE [LARGE SCALE GENOMIC DNA]</scope>
    <source>
        <strain evidence="5">ATCC 43099 / DSM 3394 / CCM 3739 / CIP 104546 / IAM 13178 / JCM 8861 / NBRC 102185 / NCIMB 2190 / MS3</strain>
        <strain evidence="3">MS-3</strain>
    </source>
</reference>
<reference evidence="2" key="4">
    <citation type="submission" date="2016-09" db="EMBL/GenBank/DDBJ databases">
        <authorList>
            <person name="Pfeiffer F."/>
        </authorList>
    </citation>
    <scope>NUCLEOTIDE SEQUENCE</scope>
    <source>
        <strain evidence="2">ATCC 43099</strain>
    </source>
</reference>
<dbReference type="OrthoDB" id="323306at2157"/>
<evidence type="ECO:0000313" key="2">
    <source>
        <dbReference type="EMBL" id="ADD05522.1"/>
    </source>
</evidence>
<dbReference type="EMBL" id="CP001932">
    <property type="protein sequence ID" value="ADD05522.1"/>
    <property type="molecule type" value="Genomic_DNA"/>
</dbReference>
<keyword evidence="1" id="KW-1133">Transmembrane helix</keyword>
<dbReference type="HOGENOM" id="CLU_1830642_0_0_2"/>
<accession>D3SVB4</accession>
<evidence type="ECO:0000256" key="1">
    <source>
        <dbReference type="SAM" id="Phobius"/>
    </source>
</evidence>
<protein>
    <submittedName>
        <fullName evidence="2">Uncharacterized protein</fullName>
    </submittedName>
</protein>
<sequence>MRQTVDPDFEFDRGPVLWGAIAVVILGFAVNFLLNRPLWLVLVALVGGGVAAARSDFYEVPANNGAVAAVLGTLVLIPFLAFARVSWLFGIEGSGDTLFLSAVLGLAWVAIVLIVLAPLGYVGGMLVDIIRRRVGGPIGY</sequence>
<keyword evidence="1" id="KW-0812">Transmembrane</keyword>